<evidence type="ECO:0000313" key="6">
    <source>
        <dbReference type="Proteomes" id="UP000597444"/>
    </source>
</evidence>
<dbReference type="SUPFAM" id="SSF46785">
    <property type="entry name" value="Winged helix' DNA-binding domain"/>
    <property type="match status" value="1"/>
</dbReference>
<evidence type="ECO:0000256" key="3">
    <source>
        <dbReference type="ARBA" id="ARBA00023163"/>
    </source>
</evidence>
<protein>
    <submittedName>
        <fullName evidence="5">HxlR family transcriptional regulator</fullName>
    </submittedName>
</protein>
<dbReference type="EMBL" id="BNJK01000002">
    <property type="protein sequence ID" value="GHO98044.1"/>
    <property type="molecule type" value="Genomic_DNA"/>
</dbReference>
<keyword evidence="3" id="KW-0804">Transcription</keyword>
<dbReference type="Pfam" id="PF01638">
    <property type="entry name" value="HxlR"/>
    <property type="match status" value="1"/>
</dbReference>
<evidence type="ECO:0000256" key="1">
    <source>
        <dbReference type="ARBA" id="ARBA00023015"/>
    </source>
</evidence>
<dbReference type="InterPro" id="IPR036388">
    <property type="entry name" value="WH-like_DNA-bd_sf"/>
</dbReference>
<dbReference type="AlphaFoldDB" id="A0A8J3IUC7"/>
<keyword evidence="2" id="KW-0238">DNA-binding</keyword>
<name>A0A8J3IUC7_9CHLR</name>
<organism evidence="5 6">
    <name type="scientific">Reticulibacter mediterranei</name>
    <dbReference type="NCBI Taxonomy" id="2778369"/>
    <lineage>
        <taxon>Bacteria</taxon>
        <taxon>Bacillati</taxon>
        <taxon>Chloroflexota</taxon>
        <taxon>Ktedonobacteria</taxon>
        <taxon>Ktedonobacterales</taxon>
        <taxon>Reticulibacteraceae</taxon>
        <taxon>Reticulibacter</taxon>
    </lineage>
</organism>
<proteinExistence type="predicted"/>
<keyword evidence="6" id="KW-1185">Reference proteome</keyword>
<evidence type="ECO:0000313" key="5">
    <source>
        <dbReference type="EMBL" id="GHO98044.1"/>
    </source>
</evidence>
<dbReference type="Proteomes" id="UP000597444">
    <property type="component" value="Unassembled WGS sequence"/>
</dbReference>
<dbReference type="PANTHER" id="PTHR33204:SF37">
    <property type="entry name" value="HTH-TYPE TRANSCRIPTIONAL REGULATOR YODB"/>
    <property type="match status" value="1"/>
</dbReference>
<dbReference type="PANTHER" id="PTHR33204">
    <property type="entry name" value="TRANSCRIPTIONAL REGULATOR, MARR FAMILY"/>
    <property type="match status" value="1"/>
</dbReference>
<comment type="caution">
    <text evidence="5">The sequence shown here is derived from an EMBL/GenBank/DDBJ whole genome shotgun (WGS) entry which is preliminary data.</text>
</comment>
<dbReference type="RefSeq" id="WP_220208812.1">
    <property type="nucleotide sequence ID" value="NZ_BNJK01000002.1"/>
</dbReference>
<gene>
    <name evidence="5" type="ORF">KSF_080920</name>
</gene>
<reference evidence="5" key="1">
    <citation type="submission" date="2020-10" db="EMBL/GenBank/DDBJ databases">
        <title>Taxonomic study of unclassified bacteria belonging to the class Ktedonobacteria.</title>
        <authorList>
            <person name="Yabe S."/>
            <person name="Wang C.M."/>
            <person name="Zheng Y."/>
            <person name="Sakai Y."/>
            <person name="Cavaletti L."/>
            <person name="Monciardini P."/>
            <person name="Donadio S."/>
        </authorList>
    </citation>
    <scope>NUCLEOTIDE SEQUENCE</scope>
    <source>
        <strain evidence="5">ID150040</strain>
    </source>
</reference>
<keyword evidence="1" id="KW-0805">Transcription regulation</keyword>
<sequence>METFFVYDVYDPDCPTRQVLDLIADKWTALIIGLLEKGPQRFVALQKQIGGISQKMLTQNLRNLERDGLVLRTVYAEVPPRVEYELTPLGKTLCKQLAALRHWSEANIDAIVAAQQRYDARTVPERAISQS</sequence>
<evidence type="ECO:0000256" key="2">
    <source>
        <dbReference type="ARBA" id="ARBA00023125"/>
    </source>
</evidence>
<dbReference type="CDD" id="cd00090">
    <property type="entry name" value="HTH_ARSR"/>
    <property type="match status" value="1"/>
</dbReference>
<feature type="domain" description="HTH hxlR-type" evidence="4">
    <location>
        <begin position="14"/>
        <end position="112"/>
    </location>
</feature>
<evidence type="ECO:0000259" key="4">
    <source>
        <dbReference type="PROSITE" id="PS51118"/>
    </source>
</evidence>
<dbReference type="InterPro" id="IPR036390">
    <property type="entry name" value="WH_DNA-bd_sf"/>
</dbReference>
<accession>A0A8J3IUC7</accession>
<dbReference type="PROSITE" id="PS51118">
    <property type="entry name" value="HTH_HXLR"/>
    <property type="match status" value="1"/>
</dbReference>
<dbReference type="InterPro" id="IPR011991">
    <property type="entry name" value="ArsR-like_HTH"/>
</dbReference>
<dbReference type="InterPro" id="IPR002577">
    <property type="entry name" value="HTH_HxlR"/>
</dbReference>
<dbReference type="Gene3D" id="1.10.10.10">
    <property type="entry name" value="Winged helix-like DNA-binding domain superfamily/Winged helix DNA-binding domain"/>
    <property type="match status" value="1"/>
</dbReference>
<dbReference type="GO" id="GO:0003677">
    <property type="term" value="F:DNA binding"/>
    <property type="evidence" value="ECO:0007669"/>
    <property type="project" value="UniProtKB-KW"/>
</dbReference>